<name>A0AAU9U199_EUPED</name>
<accession>A0AAU9U199</accession>
<dbReference type="EMBL" id="CAKOGL010000011">
    <property type="protein sequence ID" value="CAH2092457.1"/>
    <property type="molecule type" value="Genomic_DNA"/>
</dbReference>
<comment type="caution">
    <text evidence="1">The sequence shown here is derived from an EMBL/GenBank/DDBJ whole genome shotgun (WGS) entry which is preliminary data.</text>
</comment>
<sequence length="70" mass="8148">MFEARHEIPLIPKSRAVFSERIATTAARGGRADERREQTYKLMSVTPRDKAARIRRVRDVFSSEVKNKIF</sequence>
<evidence type="ECO:0000313" key="1">
    <source>
        <dbReference type="EMBL" id="CAH2092457.1"/>
    </source>
</evidence>
<reference evidence="1" key="1">
    <citation type="submission" date="2022-03" db="EMBL/GenBank/DDBJ databases">
        <authorList>
            <person name="Tunstrom K."/>
        </authorList>
    </citation>
    <scope>NUCLEOTIDE SEQUENCE</scope>
</reference>
<proteinExistence type="predicted"/>
<dbReference type="AlphaFoldDB" id="A0AAU9U199"/>
<dbReference type="Proteomes" id="UP001153954">
    <property type="component" value="Unassembled WGS sequence"/>
</dbReference>
<keyword evidence="2" id="KW-1185">Reference proteome</keyword>
<evidence type="ECO:0000313" key="2">
    <source>
        <dbReference type="Proteomes" id="UP001153954"/>
    </source>
</evidence>
<protein>
    <submittedName>
        <fullName evidence="1">Uncharacterized protein</fullName>
    </submittedName>
</protein>
<organism evidence="1 2">
    <name type="scientific">Euphydryas editha</name>
    <name type="common">Edith's checkerspot</name>
    <dbReference type="NCBI Taxonomy" id="104508"/>
    <lineage>
        <taxon>Eukaryota</taxon>
        <taxon>Metazoa</taxon>
        <taxon>Ecdysozoa</taxon>
        <taxon>Arthropoda</taxon>
        <taxon>Hexapoda</taxon>
        <taxon>Insecta</taxon>
        <taxon>Pterygota</taxon>
        <taxon>Neoptera</taxon>
        <taxon>Endopterygota</taxon>
        <taxon>Lepidoptera</taxon>
        <taxon>Glossata</taxon>
        <taxon>Ditrysia</taxon>
        <taxon>Papilionoidea</taxon>
        <taxon>Nymphalidae</taxon>
        <taxon>Nymphalinae</taxon>
        <taxon>Euphydryas</taxon>
    </lineage>
</organism>
<gene>
    <name evidence="1" type="ORF">EEDITHA_LOCUS8211</name>
</gene>